<protein>
    <submittedName>
        <fullName evidence="1">Uncharacterized protein</fullName>
    </submittedName>
</protein>
<comment type="caution">
    <text evidence="1">The sequence shown here is derived from an EMBL/GenBank/DDBJ whole genome shotgun (WGS) entry which is preliminary data.</text>
</comment>
<evidence type="ECO:0000313" key="2">
    <source>
        <dbReference type="Proteomes" id="UP001642483"/>
    </source>
</evidence>
<proteinExistence type="predicted"/>
<dbReference type="EMBL" id="CAWYQH010000098">
    <property type="protein sequence ID" value="CAK8684826.1"/>
    <property type="molecule type" value="Genomic_DNA"/>
</dbReference>
<accession>A0ABP0G1Y7</accession>
<keyword evidence="2" id="KW-1185">Reference proteome</keyword>
<evidence type="ECO:0000313" key="1">
    <source>
        <dbReference type="EMBL" id="CAK8684826.1"/>
    </source>
</evidence>
<gene>
    <name evidence="1" type="ORF">CVLEPA_LOCUS15939</name>
</gene>
<name>A0ABP0G1Y7_CLALP</name>
<reference evidence="1 2" key="1">
    <citation type="submission" date="2024-02" db="EMBL/GenBank/DDBJ databases">
        <authorList>
            <person name="Daric V."/>
            <person name="Darras S."/>
        </authorList>
    </citation>
    <scope>NUCLEOTIDE SEQUENCE [LARGE SCALE GENOMIC DNA]</scope>
</reference>
<dbReference type="Proteomes" id="UP001642483">
    <property type="component" value="Unassembled WGS sequence"/>
</dbReference>
<sequence>MHSIRCLSRPYPNDSSQEGSFQVEEDLTAQVERTSQLRQFFTNCLFEKTGMTWTWESVVDFTILDTQWFLNSELISCRTEYNVDCWKNRLGIFLKTTSDLLQPSRECIDEYAVSNRAGARFRAKRQTSSNVYERSGFFPNSPQFRFYTACYDNEINLPTGRADVDFLTVAQFVNEDVACNPEFLGCDANNEDVTLPDWLYRMQAVTREGSPVRDALAICNNRPTPPPQDSYGERRQTSFVECTTKTLTLLRSNAIFSSIGDIIVTPGFLRDAWVLCSYAKPQQPLSYCINRLFTLLVIDDPIIVDPTVIPFPTLLPPLPTAPLPSLILRFAPKEFAVLFCSVL</sequence>
<organism evidence="1 2">
    <name type="scientific">Clavelina lepadiformis</name>
    <name type="common">Light-bulb sea squirt</name>
    <name type="synonym">Ascidia lepadiformis</name>
    <dbReference type="NCBI Taxonomy" id="159417"/>
    <lineage>
        <taxon>Eukaryota</taxon>
        <taxon>Metazoa</taxon>
        <taxon>Chordata</taxon>
        <taxon>Tunicata</taxon>
        <taxon>Ascidiacea</taxon>
        <taxon>Aplousobranchia</taxon>
        <taxon>Clavelinidae</taxon>
        <taxon>Clavelina</taxon>
    </lineage>
</organism>